<evidence type="ECO:0000313" key="2">
    <source>
        <dbReference type="Proteomes" id="UP000693946"/>
    </source>
</evidence>
<reference evidence="1 2" key="1">
    <citation type="journal article" date="2021" name="Sci. Rep.">
        <title>Chromosome anchoring in Senegalese sole (Solea senegalensis) reveals sex-associated markers and genome rearrangements in flatfish.</title>
        <authorList>
            <person name="Guerrero-Cozar I."/>
            <person name="Gomez-Garrido J."/>
            <person name="Berbel C."/>
            <person name="Martinez-Blanch J.F."/>
            <person name="Alioto T."/>
            <person name="Claros M.G."/>
            <person name="Gagnaire P.A."/>
            <person name="Manchado M."/>
        </authorList>
    </citation>
    <scope>NUCLEOTIDE SEQUENCE [LARGE SCALE GENOMIC DNA]</scope>
    <source>
        <strain evidence="1">Sse05_10M</strain>
    </source>
</reference>
<evidence type="ECO:0000313" key="1">
    <source>
        <dbReference type="EMBL" id="KAG7505249.1"/>
    </source>
</evidence>
<sequence length="59" mass="6506">MGFCKWISEAQINTADISNIFIPFLRGWTEVPGCIAALTPQLQTCPGCCHIEKMTFNAS</sequence>
<comment type="caution">
    <text evidence="1">The sequence shown here is derived from an EMBL/GenBank/DDBJ whole genome shotgun (WGS) entry which is preliminary data.</text>
</comment>
<dbReference type="EMBL" id="JAGKHQ010000011">
    <property type="protein sequence ID" value="KAG7505249.1"/>
    <property type="molecule type" value="Genomic_DNA"/>
</dbReference>
<dbReference type="AlphaFoldDB" id="A0AAV6RL49"/>
<protein>
    <submittedName>
        <fullName evidence="1">Uncharacterized protein</fullName>
    </submittedName>
</protein>
<proteinExistence type="predicted"/>
<dbReference type="Proteomes" id="UP000693946">
    <property type="component" value="Linkage Group LG19"/>
</dbReference>
<accession>A0AAV6RL49</accession>
<keyword evidence="2" id="KW-1185">Reference proteome</keyword>
<gene>
    <name evidence="1" type="ORF">JOB18_027136</name>
</gene>
<organism evidence="1 2">
    <name type="scientific">Solea senegalensis</name>
    <name type="common">Senegalese sole</name>
    <dbReference type="NCBI Taxonomy" id="28829"/>
    <lineage>
        <taxon>Eukaryota</taxon>
        <taxon>Metazoa</taxon>
        <taxon>Chordata</taxon>
        <taxon>Craniata</taxon>
        <taxon>Vertebrata</taxon>
        <taxon>Euteleostomi</taxon>
        <taxon>Actinopterygii</taxon>
        <taxon>Neopterygii</taxon>
        <taxon>Teleostei</taxon>
        <taxon>Neoteleostei</taxon>
        <taxon>Acanthomorphata</taxon>
        <taxon>Carangaria</taxon>
        <taxon>Pleuronectiformes</taxon>
        <taxon>Pleuronectoidei</taxon>
        <taxon>Soleidae</taxon>
        <taxon>Solea</taxon>
    </lineage>
</organism>
<name>A0AAV6RL49_SOLSE</name>